<sequence>MVEEDGRRIFVSATTSLLATSNTIDVAALAAEVRFSVALDDHKDVPPPPPVLLQLHGRNINAIEDILTHSFHHLVAIYLQHNCISSINALYLCARSLRVLNLASNVITTLPDGIFWAAFRCLSVVDISDNYVSKWRDVDGLEAATSLQLLRLSGNPLSLLEGSRQVIVNRMPFLLGLDDHTVADEERIQHARFGDRYCALHPAMHITVWAPWETRPFLPSCYADIHVSLRHTLSALHRQYERNSPVTIVQRVFRGYWGRRHVFGAFHELQAAALNIQRVFRGWAFRQYLMAQLRAVLAARGKEDLLLSTLHKQRLRAIPKIMSVWFTRRRAFLRSKAAHRIKQFLTMAITSLRALRQRFLAAPSLLNLVCSRATLPLVLQAAEIAHHREIFVLGMPRCALQDRVIESGPVVLRSSSYHFHCVYDQFRRQVLQTRCDGVFRDGVTRPTAALRFEHDLLRTDNERIAVLLEHSTQLERTSLQIQHLRAFATEVHQRLAAARGALYPRARRMRSETVHSHGHGHAVRIRARGVPKCPPFNPKALPLSVAYEKLLTFVPTSFHMYWRILYLLRRSHCYNDFILQVYTPLDVRQVLAATRIQSVFRSFWTRQRTGFHRRLLEARATFCLQRWWRNILYLRRVLDLWAHCLRATAAIDSNVVYIEERVLALLRTPSMLDIIMQAMPQRASHQWKYKFTHRAVHMPVTLEESLSRLPEDEKQSYLNTFLVESGLQRVAFPVWMPSTPTHEIVGREEKHTSLDQVGLLFSVGVNESPSQDIFPRPSLASIAAFDAAFGRFPTCLEVITDSFALWDHAGADDSAMPWGKARGVAMVRLEFESVQEARHRAVLLLMKTYDARTQTYARLFSYSMLRYLWLHKPVAARPGHVFSANWLALRLALPSKWGTFYRETSAKKPSTAMRGRRGHTPLATSTMNGRIAELSIDQMLDLTQVQLPTLEPDPAYDNADNQAEAPLAPQVEPAIVHYDFRPPEELQQLKEHQAQRIREESAYVAAALQSLATEVLIEKQIHVARQHIPRPPPPMVTEVAARNRHEKLQAKLRAVDGAVALHRRDQQRVNKALHTMRLEERATEARAVDERIAKRERAAATAAHKVAVDAALQRNEYKQQQRRLLEQQSRAVADALASRKAASHGFARHFGQQVLRLGRLQAKDDSDERKAAVRTLPVLRAAEVKVKIAETRASELVKRSHLFVERQKGRIEHNEEMREALTVQAMQDTFRLEDVRERVRIERTIRERLRNHEG</sequence>
<reference evidence="1 2" key="1">
    <citation type="journal article" date="2014" name="Genome Biol. Evol.">
        <title>The secreted proteins of Achlya hypogyna and Thraustotheca clavata identify the ancestral oomycete secretome and reveal gene acquisitions by horizontal gene transfer.</title>
        <authorList>
            <person name="Misner I."/>
            <person name="Blouin N."/>
            <person name="Leonard G."/>
            <person name="Richards T.A."/>
            <person name="Lane C.E."/>
        </authorList>
    </citation>
    <scope>NUCLEOTIDE SEQUENCE [LARGE SCALE GENOMIC DNA]</scope>
    <source>
        <strain evidence="1 2">ATCC 48635</strain>
    </source>
</reference>
<dbReference type="PROSITE" id="PS51450">
    <property type="entry name" value="LRR"/>
    <property type="match status" value="1"/>
</dbReference>
<gene>
    <name evidence="1" type="ORF">ACHHYP_13647</name>
</gene>
<dbReference type="Gene3D" id="3.80.10.10">
    <property type="entry name" value="Ribonuclease Inhibitor"/>
    <property type="match status" value="1"/>
</dbReference>
<evidence type="ECO:0000313" key="1">
    <source>
        <dbReference type="EMBL" id="OQR96753.1"/>
    </source>
</evidence>
<dbReference type="EMBL" id="JNBR01000131">
    <property type="protein sequence ID" value="OQR96753.1"/>
    <property type="molecule type" value="Genomic_DNA"/>
</dbReference>
<name>A0A1V9ZFJ7_ACHHY</name>
<dbReference type="AlphaFoldDB" id="A0A1V9ZFJ7"/>
<proteinExistence type="predicted"/>
<keyword evidence="2" id="KW-1185">Reference proteome</keyword>
<dbReference type="PANTHER" id="PTHR46723">
    <property type="entry name" value="LEUCINE-RICH REPEAT AND IQ DOMAIN-CONTAINING PROTEIN 3"/>
    <property type="match status" value="1"/>
</dbReference>
<dbReference type="STRING" id="1202772.A0A1V9ZFJ7"/>
<dbReference type="PANTHER" id="PTHR46723:SF1">
    <property type="entry name" value="LEUCINE-RICH REPEAT AND IQ DOMAIN-CONTAINING PROTEIN 3"/>
    <property type="match status" value="1"/>
</dbReference>
<dbReference type="InterPro" id="IPR000048">
    <property type="entry name" value="IQ_motif_EF-hand-BS"/>
</dbReference>
<organism evidence="1 2">
    <name type="scientific">Achlya hypogyna</name>
    <name type="common">Oomycete</name>
    <name type="synonym">Protoachlya hypogyna</name>
    <dbReference type="NCBI Taxonomy" id="1202772"/>
    <lineage>
        <taxon>Eukaryota</taxon>
        <taxon>Sar</taxon>
        <taxon>Stramenopiles</taxon>
        <taxon>Oomycota</taxon>
        <taxon>Saprolegniomycetes</taxon>
        <taxon>Saprolegniales</taxon>
        <taxon>Achlyaceae</taxon>
        <taxon>Achlya</taxon>
    </lineage>
</organism>
<dbReference type="InterPro" id="IPR052859">
    <property type="entry name" value="LRR-IQ_domain_protein"/>
</dbReference>
<dbReference type="InterPro" id="IPR001611">
    <property type="entry name" value="Leu-rich_rpt"/>
</dbReference>
<dbReference type="Gene3D" id="1.20.5.190">
    <property type="match status" value="1"/>
</dbReference>
<accession>A0A1V9ZFJ7</accession>
<dbReference type="InterPro" id="IPR032675">
    <property type="entry name" value="LRR_dom_sf"/>
</dbReference>
<dbReference type="PROSITE" id="PS50096">
    <property type="entry name" value="IQ"/>
    <property type="match status" value="3"/>
</dbReference>
<evidence type="ECO:0000313" key="2">
    <source>
        <dbReference type="Proteomes" id="UP000243579"/>
    </source>
</evidence>
<dbReference type="OrthoDB" id="676979at2759"/>
<dbReference type="SMART" id="SM00015">
    <property type="entry name" value="IQ"/>
    <property type="match status" value="3"/>
</dbReference>
<dbReference type="Proteomes" id="UP000243579">
    <property type="component" value="Unassembled WGS sequence"/>
</dbReference>
<dbReference type="SUPFAM" id="SSF52058">
    <property type="entry name" value="L domain-like"/>
    <property type="match status" value="1"/>
</dbReference>
<protein>
    <submittedName>
        <fullName evidence="1">Uncharacterized protein</fullName>
    </submittedName>
</protein>
<comment type="caution">
    <text evidence="1">The sequence shown here is derived from an EMBL/GenBank/DDBJ whole genome shotgun (WGS) entry which is preliminary data.</text>
</comment>
<dbReference type="Pfam" id="PF00612">
    <property type="entry name" value="IQ"/>
    <property type="match status" value="2"/>
</dbReference>